<reference evidence="2" key="1">
    <citation type="submission" date="2019-05" db="EMBL/GenBank/DDBJ databases">
        <title>Annotation for the trematode Paragonimus heterotremus.</title>
        <authorList>
            <person name="Choi Y.-J."/>
        </authorList>
    </citation>
    <scope>NUCLEOTIDE SEQUENCE</scope>
    <source>
        <strain evidence="2">LC</strain>
    </source>
</reference>
<dbReference type="AlphaFoldDB" id="A0A8J4SNC4"/>
<keyword evidence="1" id="KW-0732">Signal</keyword>
<keyword evidence="3" id="KW-1185">Reference proteome</keyword>
<sequence length="82" mass="8882">MMIASLVVVLSCLALGSANAAIDTLDTGKRYLTTTDVAALLKKDVSDACTFVFGHPSTPVYLFHPVEPYYVEAPTDYLKDLI</sequence>
<evidence type="ECO:0000313" key="3">
    <source>
        <dbReference type="Proteomes" id="UP000748531"/>
    </source>
</evidence>
<protein>
    <submittedName>
        <fullName evidence="2">Uncharacterized protein</fullName>
    </submittedName>
</protein>
<proteinExistence type="predicted"/>
<feature type="chain" id="PRO_5035275769" evidence="1">
    <location>
        <begin position="21"/>
        <end position="82"/>
    </location>
</feature>
<dbReference type="Proteomes" id="UP000748531">
    <property type="component" value="Unassembled WGS sequence"/>
</dbReference>
<gene>
    <name evidence="2" type="ORF">PHET_11155</name>
</gene>
<dbReference type="EMBL" id="LUCH01018185">
    <property type="protein sequence ID" value="KAF5394556.1"/>
    <property type="molecule type" value="Genomic_DNA"/>
</dbReference>
<evidence type="ECO:0000256" key="1">
    <source>
        <dbReference type="SAM" id="SignalP"/>
    </source>
</evidence>
<name>A0A8J4SNC4_9TREM</name>
<comment type="caution">
    <text evidence="2">The sequence shown here is derived from an EMBL/GenBank/DDBJ whole genome shotgun (WGS) entry which is preliminary data.</text>
</comment>
<evidence type="ECO:0000313" key="2">
    <source>
        <dbReference type="EMBL" id="KAF5394556.1"/>
    </source>
</evidence>
<accession>A0A8J4SNC4</accession>
<organism evidence="2 3">
    <name type="scientific">Paragonimus heterotremus</name>
    <dbReference type="NCBI Taxonomy" id="100268"/>
    <lineage>
        <taxon>Eukaryota</taxon>
        <taxon>Metazoa</taxon>
        <taxon>Spiralia</taxon>
        <taxon>Lophotrochozoa</taxon>
        <taxon>Platyhelminthes</taxon>
        <taxon>Trematoda</taxon>
        <taxon>Digenea</taxon>
        <taxon>Plagiorchiida</taxon>
        <taxon>Troglotremata</taxon>
        <taxon>Troglotrematidae</taxon>
        <taxon>Paragonimus</taxon>
    </lineage>
</organism>
<feature type="signal peptide" evidence="1">
    <location>
        <begin position="1"/>
        <end position="20"/>
    </location>
</feature>